<dbReference type="RefSeq" id="WP_072401461.1">
    <property type="nucleotide sequence ID" value="NZ_FPKV01000002.1"/>
</dbReference>
<dbReference type="PROSITE" id="PS52016">
    <property type="entry name" value="TONB_DEPENDENT_REC_3"/>
    <property type="match status" value="1"/>
</dbReference>
<evidence type="ECO:0000256" key="1">
    <source>
        <dbReference type="ARBA" id="ARBA00004571"/>
    </source>
</evidence>
<dbReference type="NCBIfam" id="TIGR04057">
    <property type="entry name" value="SusC_RagA_signa"/>
    <property type="match status" value="1"/>
</dbReference>
<keyword evidence="14" id="KW-1185">Reference proteome</keyword>
<dbReference type="InterPro" id="IPR037066">
    <property type="entry name" value="Plug_dom_sf"/>
</dbReference>
<dbReference type="GO" id="GO:0009279">
    <property type="term" value="C:cell outer membrane"/>
    <property type="evidence" value="ECO:0007669"/>
    <property type="project" value="UniProtKB-SubCell"/>
</dbReference>
<dbReference type="OrthoDB" id="9768177at2"/>
<reference evidence="13 14" key="1">
    <citation type="submission" date="2016-10" db="EMBL/GenBank/DDBJ databases">
        <authorList>
            <person name="de Groot N.N."/>
        </authorList>
    </citation>
    <scope>NUCLEOTIDE SEQUENCE [LARGE SCALE GENOMIC DNA]</scope>
    <source>
        <strain evidence="13 14">DSM 18180</strain>
    </source>
</reference>
<proteinExistence type="inferred from homology"/>
<evidence type="ECO:0000313" key="14">
    <source>
        <dbReference type="Proteomes" id="UP000182544"/>
    </source>
</evidence>
<evidence type="ECO:0000256" key="9">
    <source>
        <dbReference type="RuleBase" id="RU003357"/>
    </source>
</evidence>
<dbReference type="InterPro" id="IPR023997">
    <property type="entry name" value="TonB-dep_OMP_SusC/RagA_CS"/>
</dbReference>
<keyword evidence="3 8" id="KW-1134">Transmembrane beta strand</keyword>
<dbReference type="InterPro" id="IPR012910">
    <property type="entry name" value="Plug_dom"/>
</dbReference>
<evidence type="ECO:0000259" key="11">
    <source>
        <dbReference type="Pfam" id="PF00593"/>
    </source>
</evidence>
<dbReference type="NCBIfam" id="TIGR04056">
    <property type="entry name" value="OMP_RagA_SusC"/>
    <property type="match status" value="1"/>
</dbReference>
<evidence type="ECO:0000313" key="13">
    <source>
        <dbReference type="EMBL" id="SFZ92054.1"/>
    </source>
</evidence>
<dbReference type="SUPFAM" id="SSF49464">
    <property type="entry name" value="Carboxypeptidase regulatory domain-like"/>
    <property type="match status" value="1"/>
</dbReference>
<dbReference type="Pfam" id="PF00593">
    <property type="entry name" value="TonB_dep_Rec_b-barrel"/>
    <property type="match status" value="1"/>
</dbReference>
<feature type="domain" description="TonB-dependent receptor-like beta-barrel" evidence="11">
    <location>
        <begin position="402"/>
        <end position="846"/>
    </location>
</feature>
<dbReference type="EMBL" id="FPKV01000002">
    <property type="protein sequence ID" value="SFZ92054.1"/>
    <property type="molecule type" value="Genomic_DNA"/>
</dbReference>
<dbReference type="Gene3D" id="2.170.130.10">
    <property type="entry name" value="TonB-dependent receptor, plug domain"/>
    <property type="match status" value="1"/>
</dbReference>
<comment type="subcellular location">
    <subcellularLocation>
        <location evidence="1 8">Cell outer membrane</location>
        <topology evidence="1 8">Multi-pass membrane protein</topology>
    </subcellularLocation>
</comment>
<dbReference type="SUPFAM" id="SSF56935">
    <property type="entry name" value="Porins"/>
    <property type="match status" value="1"/>
</dbReference>
<evidence type="ECO:0000256" key="3">
    <source>
        <dbReference type="ARBA" id="ARBA00022452"/>
    </source>
</evidence>
<keyword evidence="2 8" id="KW-0813">Transport</keyword>
<keyword evidence="10" id="KW-0732">Signal</keyword>
<keyword evidence="7 8" id="KW-0998">Cell outer membrane</keyword>
<keyword evidence="5 9" id="KW-0798">TonB box</keyword>
<dbReference type="STRING" id="369401.SAMN05428642_102504"/>
<feature type="signal peptide" evidence="10">
    <location>
        <begin position="1"/>
        <end position="32"/>
    </location>
</feature>
<protein>
    <submittedName>
        <fullName evidence="13">TonB-linked outer membrane protein, SusC/RagA family</fullName>
    </submittedName>
</protein>
<keyword evidence="6 8" id="KW-0472">Membrane</keyword>
<gene>
    <name evidence="13" type="ORF">SAMN05428642_102504</name>
</gene>
<dbReference type="InterPro" id="IPR000531">
    <property type="entry name" value="Beta-barrel_TonB"/>
</dbReference>
<evidence type="ECO:0000256" key="2">
    <source>
        <dbReference type="ARBA" id="ARBA00022448"/>
    </source>
</evidence>
<dbReference type="InterPro" id="IPR023996">
    <property type="entry name" value="TonB-dep_OMP_SusC/RagA"/>
</dbReference>
<comment type="similarity">
    <text evidence="8 9">Belongs to the TonB-dependent receptor family.</text>
</comment>
<dbReference type="Gene3D" id="2.40.170.20">
    <property type="entry name" value="TonB-dependent receptor, beta-barrel domain"/>
    <property type="match status" value="1"/>
</dbReference>
<dbReference type="Pfam" id="PF13715">
    <property type="entry name" value="CarbopepD_reg_2"/>
    <property type="match status" value="1"/>
</dbReference>
<dbReference type="InterPro" id="IPR036942">
    <property type="entry name" value="Beta-barrel_TonB_sf"/>
</dbReference>
<name>A0A1K2IIC5_9FLAO</name>
<dbReference type="InterPro" id="IPR008969">
    <property type="entry name" value="CarboxyPept-like_regulatory"/>
</dbReference>
<dbReference type="AlphaFoldDB" id="A0A1K2IIC5"/>
<evidence type="ECO:0000256" key="7">
    <source>
        <dbReference type="ARBA" id="ARBA00023237"/>
    </source>
</evidence>
<dbReference type="Gene3D" id="2.60.40.1120">
    <property type="entry name" value="Carboxypeptidase-like, regulatory domain"/>
    <property type="match status" value="1"/>
</dbReference>
<evidence type="ECO:0000256" key="6">
    <source>
        <dbReference type="ARBA" id="ARBA00023136"/>
    </source>
</evidence>
<dbReference type="InterPro" id="IPR039426">
    <property type="entry name" value="TonB-dep_rcpt-like"/>
</dbReference>
<feature type="chain" id="PRO_5012272957" evidence="10">
    <location>
        <begin position="33"/>
        <end position="1024"/>
    </location>
</feature>
<evidence type="ECO:0000256" key="4">
    <source>
        <dbReference type="ARBA" id="ARBA00022692"/>
    </source>
</evidence>
<evidence type="ECO:0000256" key="10">
    <source>
        <dbReference type="SAM" id="SignalP"/>
    </source>
</evidence>
<feature type="domain" description="TonB-dependent receptor plug" evidence="12">
    <location>
        <begin position="126"/>
        <end position="240"/>
    </location>
</feature>
<sequence length="1024" mass="111707">MTNNLLLKTKPKTLYLYGFMLLLFVFSVKANAQSTTVSGKVTDESGIPLPGVNVIVQNTSTGTSTDFDGLFSINASSNAVLEFSYLGYVNQSISVNGRTTINISLKEDVSQLDEVVVVGYGTMERSNVTGAITTVDVAAIEKTPVPNVVEALRGQVAGLRVTRGNGQPGSGVNFTIRGINSLGEGSGSVSDANQPIIVVDGVPLPGGNLSELNPDDIESVNVIKDAGAGAIYGSSAANGVVLITTKSGKAGKPTISVNASTAFNDVTNRVNIMNGDEYVKFLFDSGLGTTLNGTLNANELTNYVNGNSVDWQDELLRQGISKNVSLSVSGGSDQLSFYLNGDMYQEGGIVTDSDYNRYSLRFNGEYRPSDKVKIGARVQLTKSFADETSNTISEFNINGGFAPFIPIFNNTPLGDLYLPDGSYAKFVTNDQFQVNPFHRYNESIVDRTVTRSYVNPYVEIGLADGLSYTLNTFAEDRSQFYGRFTSSNYIDGDPSTAQVQRQNSVNYLVDNILHYKKDFGKHGIDATFVYGFQKNEFEQFDAFSDKLATDLLGYNAIDDSATADQRFSWDTDESGRVYYVGRVGYDYDNRYVVTLTLRRDGSSRFTGDNVYGNFPSVSLAWNANKEKFWDADGLLNALKFRGSYGTLGNDRIGTYRYLANPVVVRSTVLDPIDEDDDGTPDGAVERNIVGYAKGTLANPYLKWETSKQLNVGLDFGLLNNRISGTVDYYNTKTTDLLLPEIIPVINGYESYINNVGETKNSGLEISLKSNVIENEDFTWNLALNWAQDKNEIVSLSRGSKDADGNPIDDPANGWFIGQPIGVIYNYKYLGVWQTEEVTEAAAFGQVPGDAKFQDVNGDGSITPGEDRLFLGSGNPDWYGGITNTFTYKGLELSVLVEVVEGVTRVNNFIGGYTGRNNQVAIDYWTPDNPSNSFPRVGGSGNYDGGRGDAVKTQDASFVAIRNVSLTYNLPTRFLEKTPLKALSMYVRGNNLKYFTDFDNAYSPEAGIGAYPITRTITFGTSITF</sequence>
<dbReference type="Pfam" id="PF07715">
    <property type="entry name" value="Plug"/>
    <property type="match status" value="1"/>
</dbReference>
<dbReference type="Proteomes" id="UP000182544">
    <property type="component" value="Unassembled WGS sequence"/>
</dbReference>
<organism evidence="13 14">
    <name type="scientific">Flaviramulus basaltis</name>
    <dbReference type="NCBI Taxonomy" id="369401"/>
    <lineage>
        <taxon>Bacteria</taxon>
        <taxon>Pseudomonadati</taxon>
        <taxon>Bacteroidota</taxon>
        <taxon>Flavobacteriia</taxon>
        <taxon>Flavobacteriales</taxon>
        <taxon>Flavobacteriaceae</taxon>
        <taxon>Flaviramulus</taxon>
    </lineage>
</organism>
<evidence type="ECO:0000256" key="5">
    <source>
        <dbReference type="ARBA" id="ARBA00023077"/>
    </source>
</evidence>
<dbReference type="FunFam" id="2.60.40.1120:FF:000003">
    <property type="entry name" value="Outer membrane protein Omp121"/>
    <property type="match status" value="1"/>
</dbReference>
<accession>A0A1K2IIC5</accession>
<keyword evidence="4 8" id="KW-0812">Transmembrane</keyword>
<evidence type="ECO:0000259" key="12">
    <source>
        <dbReference type="Pfam" id="PF07715"/>
    </source>
</evidence>
<evidence type="ECO:0000256" key="8">
    <source>
        <dbReference type="PROSITE-ProRule" id="PRU01360"/>
    </source>
</evidence>